<evidence type="ECO:0000313" key="2">
    <source>
        <dbReference type="EMBL" id="OPH09220.1"/>
    </source>
</evidence>
<reference evidence="2 3" key="1">
    <citation type="submission" date="2017-01" db="EMBL/GenBank/DDBJ databases">
        <authorList>
            <person name="Abreu V.A."/>
            <person name="Popin R.V."/>
            <person name="Rigonato J."/>
            <person name="Andreote A.P."/>
            <person name="Schaker P.C."/>
            <person name="Hoff-Risseti C."/>
            <person name="Alvarenga D.O."/>
            <person name="Varani A.M."/>
            <person name="Fiore M.F."/>
        </authorList>
    </citation>
    <scope>NUCLEOTIDE SEQUENCE [LARGE SCALE GENOMIC DNA]</scope>
    <source>
        <strain evidence="2 3">CENA302</strain>
    </source>
</reference>
<dbReference type="Proteomes" id="UP000190056">
    <property type="component" value="Unassembled WGS sequence"/>
</dbReference>
<feature type="compositionally biased region" description="Polar residues" evidence="1">
    <location>
        <begin position="151"/>
        <end position="160"/>
    </location>
</feature>
<comment type="caution">
    <text evidence="2">The sequence shown here is derived from an EMBL/GenBank/DDBJ whole genome shotgun (WGS) entry which is preliminary data.</text>
</comment>
<accession>A0A9Q5W8F5</accession>
<dbReference type="SUPFAM" id="SSF46689">
    <property type="entry name" value="Homeodomain-like"/>
    <property type="match status" value="1"/>
</dbReference>
<dbReference type="InterPro" id="IPR009057">
    <property type="entry name" value="Homeodomain-like_sf"/>
</dbReference>
<proteinExistence type="predicted"/>
<feature type="compositionally biased region" description="Basic and acidic residues" evidence="1">
    <location>
        <begin position="137"/>
        <end position="150"/>
    </location>
</feature>
<feature type="region of interest" description="Disordered" evidence="1">
    <location>
        <begin position="132"/>
        <end position="160"/>
    </location>
</feature>
<sequence length="160" mass="18661">MGARLRVFLTSEEDKTLFNLRSADVPQKVKDRAEVIRLNAHGWYVEKIAAHFNWTSQTVREVLHKWEKFGLEGLWEKSGRGGKPKYKDSDIEFLEECLKKEPRTYNSVQLAQKLETERSVKLSPDRLRRVLKKRGSFGKEPEKATKENKTQKVNKSSKQT</sequence>
<gene>
    <name evidence="2" type="ORF">CENA302_12790</name>
</gene>
<dbReference type="AlphaFoldDB" id="A0A9Q5W8F5"/>
<evidence type="ECO:0000313" key="3">
    <source>
        <dbReference type="Proteomes" id="UP000190056"/>
    </source>
</evidence>
<protein>
    <submittedName>
        <fullName evidence="2">Transposase</fullName>
    </submittedName>
</protein>
<dbReference type="Pfam" id="PF13565">
    <property type="entry name" value="HTH_32"/>
    <property type="match status" value="1"/>
</dbReference>
<organism evidence="2 3">
    <name type="scientific">Cylindrospermopsis raciborskii CENA302</name>
    <dbReference type="NCBI Taxonomy" id="1170768"/>
    <lineage>
        <taxon>Bacteria</taxon>
        <taxon>Bacillati</taxon>
        <taxon>Cyanobacteriota</taxon>
        <taxon>Cyanophyceae</taxon>
        <taxon>Nostocales</taxon>
        <taxon>Aphanizomenonaceae</taxon>
        <taxon>Cylindrospermopsis</taxon>
    </lineage>
</organism>
<name>A0A9Q5W8F5_9CYAN</name>
<dbReference type="EMBL" id="MTPU01000053">
    <property type="protein sequence ID" value="OPH09220.1"/>
    <property type="molecule type" value="Genomic_DNA"/>
</dbReference>
<evidence type="ECO:0000256" key="1">
    <source>
        <dbReference type="SAM" id="MobiDB-lite"/>
    </source>
</evidence>